<sequence length="106" mass="12473">TRLKPVHVRKFSYGLKFRKHFTAREQELSETDIKQELVSCLVNKSKRRTGGNELKGPNTGTRKGKEPFLEERSTWFENYYSSGIEDEFRYVGKRDSSIVQAFFMED</sequence>
<reference evidence="2" key="1">
    <citation type="submission" date="2021-06" db="EMBL/GenBank/DDBJ databases">
        <authorList>
            <person name="Kallberg Y."/>
            <person name="Tangrot J."/>
            <person name="Rosling A."/>
        </authorList>
    </citation>
    <scope>NUCLEOTIDE SEQUENCE</scope>
    <source>
        <strain evidence="2">FL966</strain>
    </source>
</reference>
<evidence type="ECO:0000313" key="2">
    <source>
        <dbReference type="EMBL" id="CAG8794585.1"/>
    </source>
</evidence>
<proteinExistence type="predicted"/>
<evidence type="ECO:0000256" key="1">
    <source>
        <dbReference type="SAM" id="MobiDB-lite"/>
    </source>
</evidence>
<feature type="non-terminal residue" evidence="2">
    <location>
        <position position="106"/>
    </location>
</feature>
<comment type="caution">
    <text evidence="2">The sequence shown here is derived from an EMBL/GenBank/DDBJ whole genome shotgun (WGS) entry which is preliminary data.</text>
</comment>
<evidence type="ECO:0000313" key="3">
    <source>
        <dbReference type="Proteomes" id="UP000789759"/>
    </source>
</evidence>
<dbReference type="Proteomes" id="UP000789759">
    <property type="component" value="Unassembled WGS sequence"/>
</dbReference>
<feature type="region of interest" description="Disordered" evidence="1">
    <location>
        <begin position="47"/>
        <end position="66"/>
    </location>
</feature>
<dbReference type="AlphaFoldDB" id="A0A9N9P7Q4"/>
<organism evidence="2 3">
    <name type="scientific">Cetraspora pellucida</name>
    <dbReference type="NCBI Taxonomy" id="1433469"/>
    <lineage>
        <taxon>Eukaryota</taxon>
        <taxon>Fungi</taxon>
        <taxon>Fungi incertae sedis</taxon>
        <taxon>Mucoromycota</taxon>
        <taxon>Glomeromycotina</taxon>
        <taxon>Glomeromycetes</taxon>
        <taxon>Diversisporales</taxon>
        <taxon>Gigasporaceae</taxon>
        <taxon>Cetraspora</taxon>
    </lineage>
</organism>
<protein>
    <submittedName>
        <fullName evidence="2">24514_t:CDS:1</fullName>
    </submittedName>
</protein>
<keyword evidence="3" id="KW-1185">Reference proteome</keyword>
<name>A0A9N9P7Q4_9GLOM</name>
<accession>A0A9N9P7Q4</accession>
<dbReference type="EMBL" id="CAJVQA010028415">
    <property type="protein sequence ID" value="CAG8794585.1"/>
    <property type="molecule type" value="Genomic_DNA"/>
</dbReference>
<gene>
    <name evidence="2" type="ORF">CPELLU_LOCUS17250</name>
</gene>